<dbReference type="FunFam" id="2.10.25.10:FF:000060">
    <property type="entry name" value="Neurogenic locus notch protein 1"/>
    <property type="match status" value="1"/>
</dbReference>
<dbReference type="GO" id="GO:0005654">
    <property type="term" value="C:nucleoplasm"/>
    <property type="evidence" value="ECO:0007669"/>
    <property type="project" value="UniProtKB-ARBA"/>
</dbReference>
<dbReference type="GO" id="GO:0005737">
    <property type="term" value="C:cytoplasm"/>
    <property type="evidence" value="ECO:0007669"/>
    <property type="project" value="UniProtKB-ARBA"/>
</dbReference>
<feature type="region of interest" description="Disordered" evidence="30">
    <location>
        <begin position="3153"/>
        <end position="3284"/>
    </location>
</feature>
<comment type="similarity">
    <text evidence="3">Belongs to the NOTCH family.</text>
</comment>
<dbReference type="FunFam" id="2.10.25.10:FF:001077">
    <property type="entry name" value="Notch receptor 2"/>
    <property type="match status" value="1"/>
</dbReference>
<feature type="domain" description="EGF-like" evidence="32">
    <location>
        <begin position="2336"/>
        <end position="2374"/>
    </location>
</feature>
<dbReference type="PROSITE" id="PS50258">
    <property type="entry name" value="LNR"/>
    <property type="match status" value="2"/>
</dbReference>
<feature type="disulfide bond" evidence="28">
    <location>
        <begin position="1811"/>
        <end position="1820"/>
    </location>
</feature>
<dbReference type="GO" id="GO:0015031">
    <property type="term" value="P:protein transport"/>
    <property type="evidence" value="ECO:0007669"/>
    <property type="project" value="UniProtKB-KW"/>
</dbReference>
<dbReference type="SMART" id="SM00179">
    <property type="entry name" value="EGF_CA"/>
    <property type="match status" value="32"/>
</dbReference>
<feature type="disulfide bond" evidence="28">
    <location>
        <begin position="2345"/>
        <end position="2362"/>
    </location>
</feature>
<feature type="domain" description="EGF-like" evidence="32">
    <location>
        <begin position="1560"/>
        <end position="1596"/>
    </location>
</feature>
<dbReference type="SMART" id="SM00181">
    <property type="entry name" value="EGF"/>
    <property type="match status" value="33"/>
</dbReference>
<dbReference type="PROSITE" id="PS00222">
    <property type="entry name" value="IGFBP_N_1"/>
    <property type="match status" value="1"/>
</dbReference>
<feature type="domain" description="EGF-like" evidence="32">
    <location>
        <begin position="1405"/>
        <end position="1441"/>
    </location>
</feature>
<feature type="domain" description="EGF-like" evidence="32">
    <location>
        <begin position="2015"/>
        <end position="2051"/>
    </location>
</feature>
<feature type="disulfide bond" evidence="28">
    <location>
        <begin position="2444"/>
        <end position="2453"/>
    </location>
</feature>
<feature type="repeat" description="ANK" evidence="27">
    <location>
        <begin position="2996"/>
        <end position="3028"/>
    </location>
</feature>
<feature type="disulfide bond" evidence="28">
    <location>
        <begin position="2041"/>
        <end position="2050"/>
    </location>
</feature>
<evidence type="ECO:0000256" key="18">
    <source>
        <dbReference type="ARBA" id="ARBA00023015"/>
    </source>
</evidence>
<evidence type="ECO:0000256" key="29">
    <source>
        <dbReference type="PROSITE-ProRule" id="PRU00290"/>
    </source>
</evidence>
<feature type="domain" description="EGF-like" evidence="32">
    <location>
        <begin position="1977"/>
        <end position="2013"/>
    </location>
</feature>
<dbReference type="PANTHER" id="PTHR45836:SF15">
    <property type="entry name" value="NEUROGENIC LOCUS NOTCH HOMOLOG PROTEIN 2"/>
    <property type="match status" value="1"/>
</dbReference>
<dbReference type="SUPFAM" id="SSF64356">
    <property type="entry name" value="SNARE-like"/>
    <property type="match status" value="1"/>
</dbReference>
<dbReference type="PRINTS" id="PR01985">
    <property type="entry name" value="NOTCH2"/>
</dbReference>
<feature type="domain" description="EGF-like" evidence="32">
    <location>
        <begin position="1711"/>
        <end position="1746"/>
    </location>
</feature>
<keyword evidence="25" id="KW-0325">Glycoprotein</keyword>
<dbReference type="GO" id="GO:0016829">
    <property type="term" value="F:lyase activity"/>
    <property type="evidence" value="ECO:0007669"/>
    <property type="project" value="InterPro"/>
</dbReference>
<feature type="disulfide bond" evidence="28">
    <location>
        <begin position="1849"/>
        <end position="1858"/>
    </location>
</feature>
<evidence type="ECO:0000256" key="11">
    <source>
        <dbReference type="ARBA" id="ARBA00022729"/>
    </source>
</evidence>
<dbReference type="InterPro" id="IPR000152">
    <property type="entry name" value="EGF-type_Asp/Asn_hydroxyl_site"/>
</dbReference>
<keyword evidence="24" id="KW-0675">Receptor</keyword>
<feature type="disulfide bond" evidence="28">
    <location>
        <begin position="1276"/>
        <end position="1285"/>
    </location>
</feature>
<feature type="disulfide bond" evidence="28">
    <location>
        <begin position="1586"/>
        <end position="1595"/>
    </location>
</feature>
<dbReference type="GO" id="GO:0043235">
    <property type="term" value="C:receptor complex"/>
    <property type="evidence" value="ECO:0007669"/>
    <property type="project" value="InterPro"/>
</dbReference>
<sequence>MASPVEKKLTGLVAATFTPFTPEGEINLPVIGLYIDYLLEHQGVRNVFVNGTTGEGMSLSVEERKRLAEEWCRKGKGRLEQVIVHVGCMSLKDSQDLARHAAEEGADGIAVVSPSVFKPSDAGVLRQFLQEVAAAAPGLPFYYYHIPALTGVNLLARDVLDGIEKHIPSFRGLKFSGSDLLDFGLCVSYCPPDWSVLYGMDEQLLAALAMGANGAVGSTYNYMGSKVNSLLSAFEKRDLTQARTLQFQMQDVIFYAVKLGFDVAVNKRLMSEVSGLDLGPPRLPLRTCPQPRAVSIAQRLREGPPIGRDLLCCGGNEREQTRLGPGQVCGGTVTGRCDANLTCVPETPPDPWITPSLGVCSLVPPPSGCVPCAGVQCPLERRVCPGGHVTEPCGCCPQCAKQRGQVCGGPHWARGYCDQGLTCALFLGHASATPPETGVCKALPGLQVDHLADQLCPWVWGCNVRAGACDCYGQQTCHLAFHYRRMKDCIKAMEEDRLYSIDLADDLEEDDACVVYGCEVQGDQCVCLERSCNSQPPLLSENNCESLLMRTRCKNVSCPMVPVPSCPSDSFLTAPYIPPRQCCPLLPALCTCAFERCPTMPPACPPGHRAHRITRGNAQFPVRLLGRDLQQYQSQAKQLFRKLNEQSPTRCTLEAGSMAFHYVIEKGVCYLVLCEAGFPKKLAFAYLEDLQAEFHEQHGKKVPHNTYIQKTKKSYIDSRARRNLGNINTELQDVQRIMVANIEEVLQRGEALSALDSKASNLSSLSKKYRSDAKYLNTSLHLRQAGSRGRAWGLPQRRVLKERSRGFVLSCYQSFLFLMRLALWTPYPSASRFPLSVGSCERMHSHPAEAPVSVCTSNPAEAPVSVCTFTPAEAPVSVCHSHPAEAPVSVCTFTLLKLLINTRRSLQVSVSWRRGEREKEGKEMYCFSLLKLQMLVASMPQQGPGNCLGAGHFSHSDVEQETPSSVVYVINDTIVRTDQQIIRGTYLSLPLKRSPPHLPTTPPLHLPLSLHPSICTLFLCAVASSSRTGHAHSPSALTVAERCDSAHFHADDDIALPGISSGTVIFFIACCIRISWATGPHRTALCTDRLGFLLPNPLGLLHISASQLHALISGDQRHCCSPPRHPLQCLDSSQPCVNNATCITFHNGTGYCRCSPGFVGEYCHHRDPLSARLLSQWGQLQHCRETGHPPAVPAPWASPDQTARRPQNSNLLPQQPLRQSGHVHPAFSGEFSCACTSGYWGPALPQRHGRVRGLRPPCARTRGVCVNTPGSYHCNCAAGFTGRHCETPYVPCTPSPCVNGGTCRQTSETSYWCHCLPGFNGTNCEVNIDDCPDHHCENGGTCMDGVNTYNCQCPPEWTGQSCTEDVDECRLQPNTCQNGGTCSNIDGGYNCVCVNGWSGPDCAENIDDCATAACTAGSTCIDRVASFICTCPFGKTGLLCHVDDACISNPCRDGAQCDTNPINGKFNCNCPPGYVGSTCNDDVNECIIGPNPCEHGGQCVNTEGSFTCNCVRGYAGPRCEQDINECASNPCRNDATCLDQIGDYTCICMPGFEGVHCEKDINECSSAPCLNNGKCLDQVNRFVCQCPAGFSGEMCQVDIDECASTPCLNGAKCFDRPNGYECDCAEGFSGPLCKDNVDDCDPEPCHHGVCKDGIATYSCECHPGYTGSICNLQVQECNSNPCQNRGRCIDRVNMYQCNCLPGTSGVNCQINFDDCASNPCEYGECQDGINEYKCICSPGYTGDKCDVEINECHSNPCLSGGTCQDKLNGFQCQCPVGTHGPLCHSGADHCAPKPCLNGNCEELQDGYRCDCEPGWAGQHCEQEQDECQSNPCQNGGGCTDQHNGYTCKCSRGFTGGNCEVNINECESSPCRNKGTCVDGLNSYTCSCVLPYTGVHCEVALVPCASQPCEKGGVCQPSLDYTSFTCRCASGWQGPRCTEDVDECITSPCQNRARCHNSPGSYTCECQPGYSGPNCQTNIDDCTPNPCLNGGFCVDGVGGFSCDCRPGFEGDRCESEVDECASKPCRNSAKCTDYVNSYVCECQPGFDGIHCEHNIPECTESSCLNNGTCVDGINTFSCRCRPGFTGTFCQYEINECDSQPCRNGGTCVDGLGSYRCSCPVEYTGQNCQVQADLCIRHLCLNGGTCSQNGTSWKCRDCPVGWDGLYCDVPDMSCQAIAASKRVAVENVCEHAGRCYDAGNTHRCQCQAGYTGSYCETEVDECMSNPCRNGATCKDYQGGYECQCKAGYQGVHCQYDVDECQSQPCLHGGTCINQVNRFSCSCPPGTRGLRCEVDVDDCQPDPGSWGPRCLNGGQCVDGVGRYTCSCPPGFAGEHCEGDVNECLSGPCHAPGSLDCEQLNSDYQCHCRLGYTGRHCESMVDLCLSKPCHNGGVCSMNMSSLHGYTCKCQPGFSGFSCGEVEGYTCANLRCQNGGRCRESPGRLQCQCPPGFGGPRCESAQGCQARRPCQNGGTCRRDPLGPALYVCSCPAPFTGTHCECNRHECAWDGGDCSLRRQQPWENCADSMRCWERFHNGLCDPECDNAGCLFDSFECQSAGSSCMYDKYCADHYANGHCNQGCNTEECGWDGLDCSGDVLPQVADGTLVLVVLLQPEELLGDLRGFLRSLGTLLHTNLRVKMDAQQRPMVYPYYGPEQGEAGATQKHRTTRELRKEVIGSKVFLLIDNRKCAQNSEECFSNTDLAASYIAAEYLKGAGPLPYPLLSVSSEHQEHQEKTHLLYLVAVAGAIILLIVVLGVLAAKRKRKHGILWLPDGFLAKKDGKRREPVGQDDFGMKNMVKPQDGAMIDANQNQRWLEEEPQPKKPRTEDKPLLSVGVEGGGVDRREWTLQHHKAADITLTPPQAEVDIDRLDVNVKGPDGFTPLMLASLRNGGGAECSSLLGDEEEESGGDEPGANVITDLIDQGATLMAQTDRTGETALHLAARYARADAAKRLLDAGADANAHDNMGRTPLHAAVAADAQGVFQILIRNRATELDARMNDGTTPLILAARLAVEGMVEELVHCHADVNAVDDHGKSALHWAAAVNNVEATLVLLKNGANRDMQDNKEETPLFLAAREGSFEAAQVLLDHYSNRDITDHLDRLPRDTAQERMHHDIVRLLDQYNLVHSPHAGPNHLSGGGPAGGHSSLVCPGSGGGFIGMRPGPQGKKSRRGGGKVGGAAGGTAKELKAKRRKKPAGGDGSGQVGGAGGAGNGNGGISGTKPGAGLSESSVTLSPVDSLESPHSYAGDAASTASAATSPPLLGSPSARPLLPPVSHMLGQQQQQQQQQGWVGLPKHGYGGHMFGILPHQLGSIHPGLSQHHPTAGLLAPMNVTMSREQLPSILTFQMMAPGGGQALLKQPQPGGQGAGQNHGHAHSQQGSAHLHCAQGMMYQLPEVGLSHTLSHALPHPHAHPHPHSHAHGHTLSHGHALADSQPRQLPPYQPMQSPVDKYPTPPSQHSYATAGSEGTTPGHPAHPPSEHPYLTPSPESPDPWSSSSPHSNSDWSDVTTSPTPLGNAHSLAPPRHTHILEQAQLQPQQQQTQQPQQPQRSSMQVYA</sequence>
<feature type="disulfide bond" evidence="28">
    <location>
        <begin position="1736"/>
        <end position="1745"/>
    </location>
</feature>
<dbReference type="FunFam" id="2.10.25.10:FF:000143">
    <property type="entry name" value="Protein crumbs 1"/>
    <property type="match status" value="1"/>
</dbReference>
<dbReference type="PROSITE" id="PS00022">
    <property type="entry name" value="EGF_1"/>
    <property type="match status" value="32"/>
</dbReference>
<dbReference type="SMART" id="SM01334">
    <property type="entry name" value="DUF3454"/>
    <property type="match status" value="1"/>
</dbReference>
<feature type="disulfide bond" evidence="28">
    <location>
        <begin position="2204"/>
        <end position="2213"/>
    </location>
</feature>
<keyword evidence="23" id="KW-0804">Transcription</keyword>
<dbReference type="Gene3D" id="3.30.300.320">
    <property type="match status" value="1"/>
</dbReference>
<feature type="domain" description="EGF-like" evidence="32">
    <location>
        <begin position="1125"/>
        <end position="1164"/>
    </location>
</feature>
<feature type="domain" description="EGF-like" evidence="32">
    <location>
        <begin position="1365"/>
        <end position="1403"/>
    </location>
</feature>
<feature type="domain" description="IGFBP N-terminal" evidence="36">
    <location>
        <begin position="361"/>
        <end position="443"/>
    </location>
</feature>
<dbReference type="Proteomes" id="UP001152622">
    <property type="component" value="Chromosome 2"/>
</dbReference>
<dbReference type="Pfam" id="PF00957">
    <property type="entry name" value="Synaptobrevin"/>
    <property type="match status" value="1"/>
</dbReference>
<feature type="disulfide bond" evidence="28">
    <location>
        <begin position="1790"/>
        <end position="1800"/>
    </location>
</feature>
<dbReference type="GO" id="GO:0019899">
    <property type="term" value="F:enzyme binding"/>
    <property type="evidence" value="ECO:0007669"/>
    <property type="project" value="UniProtKB-ARBA"/>
</dbReference>
<dbReference type="SMART" id="SM01338">
    <property type="entry name" value="NOD"/>
    <property type="match status" value="1"/>
</dbReference>
<dbReference type="Pfam" id="PF12661">
    <property type="entry name" value="hEGF"/>
    <property type="match status" value="4"/>
</dbReference>
<keyword evidence="19 27" id="KW-0040">ANK repeat</keyword>
<feature type="compositionally biased region" description="Gly residues" evidence="30">
    <location>
        <begin position="3192"/>
        <end position="3213"/>
    </location>
</feature>
<comment type="subunit">
    <text evidence="5">Homotetramer.</text>
</comment>
<proteinExistence type="inferred from homology"/>
<evidence type="ECO:0000256" key="25">
    <source>
        <dbReference type="ARBA" id="ARBA00023180"/>
    </source>
</evidence>
<dbReference type="CDD" id="cd14824">
    <property type="entry name" value="Longin"/>
    <property type="match status" value="1"/>
</dbReference>
<dbReference type="EMBL" id="JAINUF010000002">
    <property type="protein sequence ID" value="KAJ8374469.1"/>
    <property type="molecule type" value="Genomic_DNA"/>
</dbReference>
<feature type="region of interest" description="Disordered" evidence="30">
    <location>
        <begin position="3348"/>
        <end position="3376"/>
    </location>
</feature>
<feature type="domain" description="EGF-like" evidence="32">
    <location>
        <begin position="1442"/>
        <end position="1480"/>
    </location>
</feature>
<keyword evidence="17 31" id="KW-1133">Transmembrane helix</keyword>
<dbReference type="InterPro" id="IPR049883">
    <property type="entry name" value="NOTCH1_EGF-like"/>
</dbReference>
<evidence type="ECO:0000256" key="24">
    <source>
        <dbReference type="ARBA" id="ARBA00023170"/>
    </source>
</evidence>
<dbReference type="InterPro" id="IPR001881">
    <property type="entry name" value="EGF-like_Ca-bd_dom"/>
</dbReference>
<feature type="domain" description="EGF-like" evidence="32">
    <location>
        <begin position="1939"/>
        <end position="1975"/>
    </location>
</feature>
<feature type="domain" description="Longin" evidence="34">
    <location>
        <begin position="631"/>
        <end position="700"/>
    </location>
</feature>
<dbReference type="InterPro" id="IPR000742">
    <property type="entry name" value="EGF"/>
</dbReference>
<dbReference type="InterPro" id="IPR011012">
    <property type="entry name" value="Longin-like_dom_sf"/>
</dbReference>
<dbReference type="FunFam" id="2.10.25.10:FF:000125">
    <property type="entry name" value="Neurogenic locus notch protein-like"/>
    <property type="match status" value="1"/>
</dbReference>
<feature type="domain" description="LNR" evidence="33">
    <location>
        <begin position="2519"/>
        <end position="2555"/>
    </location>
</feature>
<dbReference type="InterPro" id="IPR022336">
    <property type="entry name" value="Notch_2"/>
</dbReference>
<dbReference type="GO" id="GO:0035239">
    <property type="term" value="P:tube morphogenesis"/>
    <property type="evidence" value="ECO:0007669"/>
    <property type="project" value="UniProtKB-ARBA"/>
</dbReference>
<evidence type="ECO:0000256" key="19">
    <source>
        <dbReference type="ARBA" id="ARBA00023043"/>
    </source>
</evidence>
<comment type="subcellular location">
    <subcellularLocation>
        <location evidence="2">Cell membrane</location>
        <topology evidence="2">Single-pass type I membrane protein</topology>
    </subcellularLocation>
    <subcellularLocation>
        <location evidence="1">Nucleus</location>
    </subcellularLocation>
</comment>
<feature type="domain" description="EGF-like" evidence="32">
    <location>
        <begin position="2129"/>
        <end position="2166"/>
    </location>
</feature>
<dbReference type="GO" id="GO:1901222">
    <property type="term" value="P:regulation of non-canonical NF-kappaB signal transduction"/>
    <property type="evidence" value="ECO:0007669"/>
    <property type="project" value="UniProtKB-ARBA"/>
</dbReference>
<feature type="repeat" description="ANK" evidence="27">
    <location>
        <begin position="2929"/>
        <end position="2961"/>
    </location>
</feature>
<feature type="disulfide bond" evidence="28">
    <location>
        <begin position="1315"/>
        <end position="1324"/>
    </location>
</feature>
<feature type="disulfide bond" evidence="28">
    <location>
        <begin position="1393"/>
        <end position="1402"/>
    </location>
</feature>
<feature type="disulfide bond" evidence="28">
    <location>
        <begin position="1908"/>
        <end position="1925"/>
    </location>
</feature>
<feature type="region of interest" description="Disordered" evidence="30">
    <location>
        <begin position="1189"/>
        <end position="1219"/>
    </location>
</feature>
<dbReference type="GO" id="GO:0007411">
    <property type="term" value="P:axon guidance"/>
    <property type="evidence" value="ECO:0007669"/>
    <property type="project" value="TreeGrafter"/>
</dbReference>
<dbReference type="FunFam" id="2.10.25.10:FF:000123">
    <property type="entry name" value="Crumbs homolog 1 (Drosophila)"/>
    <property type="match status" value="1"/>
</dbReference>
<dbReference type="GO" id="GO:0009986">
    <property type="term" value="C:cell surface"/>
    <property type="evidence" value="ECO:0007669"/>
    <property type="project" value="TreeGrafter"/>
</dbReference>
<feature type="disulfide bond" evidence="28">
    <location>
        <begin position="2003"/>
        <end position="2012"/>
    </location>
</feature>
<evidence type="ECO:0000256" key="14">
    <source>
        <dbReference type="ARBA" id="ARBA00022837"/>
    </source>
</evidence>
<feature type="compositionally biased region" description="Polar residues" evidence="30">
    <location>
        <begin position="1199"/>
        <end position="1218"/>
    </location>
</feature>
<dbReference type="SUPFAM" id="SSF58038">
    <property type="entry name" value="SNARE fusion complex"/>
    <property type="match status" value="1"/>
</dbReference>
<dbReference type="GO" id="GO:0072359">
    <property type="term" value="P:circulatory system development"/>
    <property type="evidence" value="ECO:0007669"/>
    <property type="project" value="UniProtKB-ARBA"/>
</dbReference>
<feature type="domain" description="EGF-like" evidence="32">
    <location>
        <begin position="1248"/>
        <end position="1286"/>
    </location>
</feature>
<dbReference type="GO" id="GO:0038023">
    <property type="term" value="F:signaling receptor activity"/>
    <property type="evidence" value="ECO:0007669"/>
    <property type="project" value="InterPro"/>
</dbReference>
<keyword evidence="14" id="KW-0106">Calcium</keyword>
<feature type="domain" description="EGF-like" evidence="32">
    <location>
        <begin position="2418"/>
        <end position="2454"/>
    </location>
</feature>
<dbReference type="FunFam" id="2.10.25.10:FF:000080">
    <property type="entry name" value="Neurogenic locus notch 1"/>
    <property type="match status" value="2"/>
</dbReference>
<feature type="compositionally biased region" description="Low complexity" evidence="30">
    <location>
        <begin position="3486"/>
        <end position="3501"/>
    </location>
</feature>
<feature type="disulfide bond" evidence="28">
    <location>
        <begin position="2156"/>
        <end position="2165"/>
    </location>
</feature>
<dbReference type="GO" id="GO:0007219">
    <property type="term" value="P:Notch signaling pathway"/>
    <property type="evidence" value="ECO:0007669"/>
    <property type="project" value="UniProtKB-KW"/>
</dbReference>
<dbReference type="PROSITE" id="PS01187">
    <property type="entry name" value="EGF_CA"/>
    <property type="match status" value="7"/>
</dbReference>
<accession>A0A9Q1G3Y6</accession>
<evidence type="ECO:0000313" key="38">
    <source>
        <dbReference type="Proteomes" id="UP001152622"/>
    </source>
</evidence>
<feature type="compositionally biased region" description="Low complexity" evidence="30">
    <location>
        <begin position="3526"/>
        <end position="3543"/>
    </location>
</feature>
<feature type="disulfide bond" evidence="28">
    <location>
        <begin position="1353"/>
        <end position="1362"/>
    </location>
</feature>
<dbReference type="GO" id="GO:0060218">
    <property type="term" value="P:hematopoietic stem cell differentiation"/>
    <property type="evidence" value="ECO:0007669"/>
    <property type="project" value="UniProtKB-ARBA"/>
</dbReference>
<feature type="disulfide bond" evidence="28">
    <location>
        <begin position="1887"/>
        <end position="1896"/>
    </location>
</feature>
<protein>
    <submittedName>
        <fullName evidence="37">Uncharacterized protein</fullName>
    </submittedName>
</protein>
<feature type="disulfide bond" evidence="28">
    <location>
        <begin position="1154"/>
        <end position="1163"/>
    </location>
</feature>
<keyword evidence="29" id="KW-0175">Coiled coil</keyword>
<feature type="domain" description="EGF-like" evidence="32">
    <location>
        <begin position="1899"/>
        <end position="1937"/>
    </location>
</feature>
<feature type="domain" description="EGF-like" evidence="32">
    <location>
        <begin position="1823"/>
        <end position="1859"/>
    </location>
</feature>
<feature type="disulfide bond" evidence="28">
    <location>
        <begin position="1774"/>
        <end position="1783"/>
    </location>
</feature>
<dbReference type="PROSITE" id="PS50297">
    <property type="entry name" value="ANK_REP_REGION"/>
    <property type="match status" value="3"/>
</dbReference>
<organism evidence="37 38">
    <name type="scientific">Synaphobranchus kaupii</name>
    <name type="common">Kaup's arrowtooth eel</name>
    <dbReference type="NCBI Taxonomy" id="118154"/>
    <lineage>
        <taxon>Eukaryota</taxon>
        <taxon>Metazoa</taxon>
        <taxon>Chordata</taxon>
        <taxon>Craniata</taxon>
        <taxon>Vertebrata</taxon>
        <taxon>Euteleostomi</taxon>
        <taxon>Actinopterygii</taxon>
        <taxon>Neopterygii</taxon>
        <taxon>Teleostei</taxon>
        <taxon>Anguilliformes</taxon>
        <taxon>Synaphobranchidae</taxon>
        <taxon>Synaphobranchus</taxon>
    </lineage>
</organism>
<dbReference type="InterPro" id="IPR002110">
    <property type="entry name" value="Ankyrin_rpt"/>
</dbReference>
<dbReference type="FunFam" id="3.30.300.320:FF:000001">
    <property type="entry name" value="Neurogenic locus notch 1"/>
    <property type="match status" value="1"/>
</dbReference>
<feature type="domain" description="EGF-like" evidence="32">
    <location>
        <begin position="2254"/>
        <end position="2290"/>
    </location>
</feature>
<dbReference type="GO" id="GO:0014016">
    <property type="term" value="P:neuroblast differentiation"/>
    <property type="evidence" value="ECO:0007669"/>
    <property type="project" value="UniProtKB-ARBA"/>
</dbReference>
<dbReference type="SMART" id="SM01130">
    <property type="entry name" value="DHDPS"/>
    <property type="match status" value="1"/>
</dbReference>
<dbReference type="PROSITE" id="PS50859">
    <property type="entry name" value="LONGIN"/>
    <property type="match status" value="1"/>
</dbReference>
<evidence type="ECO:0000256" key="13">
    <source>
        <dbReference type="ARBA" id="ARBA00022782"/>
    </source>
</evidence>
<dbReference type="FunFam" id="2.10.25.10:FF:000146">
    <property type="entry name" value="Putative neurogenic locus notch"/>
    <property type="match status" value="1"/>
</dbReference>
<dbReference type="FunFam" id="2.10.25.10:FF:000127">
    <property type="entry name" value="Neurogenic locus notch protein 1"/>
    <property type="match status" value="1"/>
</dbReference>
<evidence type="ECO:0000256" key="3">
    <source>
        <dbReference type="ARBA" id="ARBA00005847"/>
    </source>
</evidence>
<dbReference type="CDD" id="cd15866">
    <property type="entry name" value="R-SNARE_SEC22"/>
    <property type="match status" value="1"/>
</dbReference>
<keyword evidence="9" id="KW-0597">Phosphoprotein</keyword>
<evidence type="ECO:0000256" key="21">
    <source>
        <dbReference type="ARBA" id="ARBA00023157"/>
    </source>
</evidence>
<feature type="domain" description="EGF-like" evidence="32">
    <location>
        <begin position="2216"/>
        <end position="2252"/>
    </location>
</feature>
<dbReference type="InterPro" id="IPR011656">
    <property type="entry name" value="Notch_NODP_dom"/>
</dbReference>
<dbReference type="OrthoDB" id="283575at2759"/>
<dbReference type="SUPFAM" id="SSF57184">
    <property type="entry name" value="Growth factor receptor domain"/>
    <property type="match status" value="6"/>
</dbReference>
<evidence type="ECO:0000256" key="17">
    <source>
        <dbReference type="ARBA" id="ARBA00022989"/>
    </source>
</evidence>
<dbReference type="PRINTS" id="PR00010">
    <property type="entry name" value="EGFBLOOD"/>
</dbReference>
<feature type="domain" description="EGF-like" evidence="32">
    <location>
        <begin position="1636"/>
        <end position="1671"/>
    </location>
</feature>
<feature type="disulfide bond" evidence="28">
    <location>
        <begin position="2079"/>
        <end position="2088"/>
    </location>
</feature>
<dbReference type="PROSITE" id="PS00010">
    <property type="entry name" value="ASX_HYDROXYL"/>
    <property type="match status" value="22"/>
</dbReference>
<dbReference type="FunFam" id="2.10.25.10:FF:000031">
    <property type="entry name" value="neurogenic locus notch homolog protein 3"/>
    <property type="match status" value="1"/>
</dbReference>
<dbReference type="FunFam" id="2.10.25.10:FF:000004">
    <property type="entry name" value="Neurogenic locus notch 1"/>
    <property type="match status" value="6"/>
</dbReference>
<dbReference type="GO" id="GO:0071228">
    <property type="term" value="P:cellular response to tumor cell"/>
    <property type="evidence" value="ECO:0007669"/>
    <property type="project" value="InterPro"/>
</dbReference>
<evidence type="ECO:0000256" key="23">
    <source>
        <dbReference type="ARBA" id="ARBA00023163"/>
    </source>
</evidence>
<dbReference type="SUPFAM" id="SSF90193">
    <property type="entry name" value="Notch domain"/>
    <property type="match status" value="2"/>
</dbReference>
<feature type="disulfide bond" evidence="28">
    <location>
        <begin position="1699"/>
        <end position="1708"/>
    </location>
</feature>
<dbReference type="InterPro" id="IPR000867">
    <property type="entry name" value="IGFBP-like"/>
</dbReference>
<feature type="repeat" description="ANK" evidence="27">
    <location>
        <begin position="3062"/>
        <end position="3094"/>
    </location>
</feature>
<dbReference type="Pfam" id="PF12796">
    <property type="entry name" value="Ank_2"/>
    <property type="match status" value="2"/>
</dbReference>
<feature type="disulfide bond" evidence="28">
    <location>
        <begin position="1640"/>
        <end position="1650"/>
    </location>
</feature>
<feature type="disulfide bond" evidence="28">
    <location>
        <begin position="1715"/>
        <end position="1725"/>
    </location>
</feature>
<evidence type="ECO:0000256" key="27">
    <source>
        <dbReference type="PROSITE-ProRule" id="PRU00023"/>
    </source>
</evidence>
<dbReference type="PRINTS" id="PR01452">
    <property type="entry name" value="LNOTCHREPEAT"/>
</dbReference>
<dbReference type="GO" id="GO:0045944">
    <property type="term" value="P:positive regulation of transcription by RNA polymerase II"/>
    <property type="evidence" value="ECO:0007669"/>
    <property type="project" value="UniProtKB-ARBA"/>
</dbReference>
<dbReference type="InterPro" id="IPR013785">
    <property type="entry name" value="Aldolase_TIM"/>
</dbReference>
<dbReference type="SMART" id="SM00004">
    <property type="entry name" value="NL"/>
    <property type="match status" value="3"/>
</dbReference>
<feature type="disulfide bond" evidence="28">
    <location>
        <begin position="2485"/>
        <end position="2494"/>
    </location>
</feature>
<feature type="domain" description="LNR" evidence="33">
    <location>
        <begin position="2557"/>
        <end position="2594"/>
    </location>
</feature>
<dbReference type="Pfam" id="PF00008">
    <property type="entry name" value="EGF"/>
    <property type="match status" value="18"/>
</dbReference>
<keyword evidence="7" id="KW-1003">Cell membrane</keyword>
<feature type="domain" description="EGF-like" evidence="32">
    <location>
        <begin position="1482"/>
        <end position="1520"/>
    </location>
</feature>
<dbReference type="SMART" id="SM01270">
    <property type="entry name" value="Longin"/>
    <property type="match status" value="1"/>
</dbReference>
<evidence type="ECO:0000259" key="34">
    <source>
        <dbReference type="PROSITE" id="PS50859"/>
    </source>
</evidence>
<dbReference type="InterPro" id="IPR013032">
    <property type="entry name" value="EGF-like_CS"/>
</dbReference>
<evidence type="ECO:0000256" key="2">
    <source>
        <dbReference type="ARBA" id="ARBA00004251"/>
    </source>
</evidence>
<dbReference type="GO" id="GO:0031017">
    <property type="term" value="P:exocrine pancreas development"/>
    <property type="evidence" value="ECO:0007669"/>
    <property type="project" value="UniProtKB-ARBA"/>
</dbReference>
<dbReference type="Pfam" id="PF13774">
    <property type="entry name" value="Longin"/>
    <property type="match status" value="1"/>
</dbReference>
<dbReference type="CDD" id="cd21703">
    <property type="entry name" value="JMTM_Notch2"/>
    <property type="match status" value="1"/>
</dbReference>
<feature type="compositionally biased region" description="Low complexity" evidence="30">
    <location>
        <begin position="3365"/>
        <end position="3374"/>
    </location>
</feature>
<feature type="compositionally biased region" description="Basic residues" evidence="30">
    <location>
        <begin position="3402"/>
        <end position="3420"/>
    </location>
</feature>
<dbReference type="FunFam" id="2.10.25.10:FF:000471">
    <property type="entry name" value="Protein lin-12"/>
    <property type="match status" value="1"/>
</dbReference>
<evidence type="ECO:0000259" key="36">
    <source>
        <dbReference type="PROSITE" id="PS51323"/>
    </source>
</evidence>
<keyword evidence="13" id="KW-0221">Differentiation</keyword>
<feature type="domain" description="EGF-like" evidence="32">
    <location>
        <begin position="2455"/>
        <end position="2495"/>
    </location>
</feature>
<evidence type="ECO:0000256" key="15">
    <source>
        <dbReference type="ARBA" id="ARBA00022927"/>
    </source>
</evidence>
<feature type="domain" description="EGF-like" evidence="32">
    <location>
        <begin position="1327"/>
        <end position="1363"/>
    </location>
</feature>
<dbReference type="Pfam" id="PF07645">
    <property type="entry name" value="EGF_CA"/>
    <property type="match status" value="3"/>
</dbReference>
<evidence type="ECO:0000256" key="12">
    <source>
        <dbReference type="ARBA" id="ARBA00022737"/>
    </source>
</evidence>
<dbReference type="SMART" id="SM01339">
    <property type="entry name" value="NODP"/>
    <property type="match status" value="1"/>
</dbReference>
<dbReference type="GO" id="GO:0008284">
    <property type="term" value="P:positive regulation of cell population proliferation"/>
    <property type="evidence" value="ECO:0007669"/>
    <property type="project" value="UniProtKB-ARBA"/>
</dbReference>
<evidence type="ECO:0000256" key="9">
    <source>
        <dbReference type="ARBA" id="ARBA00022553"/>
    </source>
</evidence>
<feature type="domain" description="EGF-like" evidence="32">
    <location>
        <begin position="1861"/>
        <end position="1897"/>
    </location>
</feature>
<dbReference type="Pfam" id="PF00701">
    <property type="entry name" value="DHDPS"/>
    <property type="match status" value="1"/>
</dbReference>
<dbReference type="InterPro" id="IPR009030">
    <property type="entry name" value="Growth_fac_rcpt_cys_sf"/>
</dbReference>
<comment type="similarity">
    <text evidence="4">Belongs to the synaptobrevin family.</text>
</comment>
<dbReference type="InterPro" id="IPR017891">
    <property type="entry name" value="Insulin_GF-bd_Cys-rich_CS"/>
</dbReference>
<evidence type="ECO:0000259" key="35">
    <source>
        <dbReference type="PROSITE" id="PS50892"/>
    </source>
</evidence>
<feature type="disulfide bond" evidence="28">
    <location>
        <begin position="1451"/>
        <end position="1468"/>
    </location>
</feature>
<evidence type="ECO:0000256" key="26">
    <source>
        <dbReference type="ARBA" id="ARBA00023242"/>
    </source>
</evidence>
<feature type="domain" description="EGF-like" evidence="32">
    <location>
        <begin position="1598"/>
        <end position="1634"/>
    </location>
</feature>
<dbReference type="InterPro" id="IPR051355">
    <property type="entry name" value="Notch/Slit_guidance"/>
</dbReference>
<feature type="disulfide bond" evidence="28">
    <location>
        <begin position="1624"/>
        <end position="1633"/>
    </location>
</feature>
<dbReference type="InterPro" id="IPR024600">
    <property type="entry name" value="Notch_C"/>
</dbReference>
<feature type="region of interest" description="Disordered" evidence="30">
    <location>
        <begin position="3398"/>
        <end position="3551"/>
    </location>
</feature>
<keyword evidence="26" id="KW-0539">Nucleus</keyword>
<feature type="disulfide bond" evidence="28">
    <location>
        <begin position="1470"/>
        <end position="1479"/>
    </location>
</feature>
<dbReference type="Gene3D" id="2.10.25.10">
    <property type="entry name" value="Laminin"/>
    <property type="match status" value="32"/>
</dbReference>
<dbReference type="PANTHER" id="PTHR45836">
    <property type="entry name" value="SLIT HOMOLOG"/>
    <property type="match status" value="1"/>
</dbReference>
<feature type="disulfide bond" evidence="28">
    <location>
        <begin position="2324"/>
        <end position="2333"/>
    </location>
</feature>
<keyword evidence="16" id="KW-0914">Notch signaling pathway</keyword>
<feature type="compositionally biased region" description="Polar residues" evidence="30">
    <location>
        <begin position="3451"/>
        <end position="3463"/>
    </location>
</feature>
<dbReference type="PROSITE" id="PS01186">
    <property type="entry name" value="EGF_2"/>
    <property type="match status" value="25"/>
</dbReference>
<evidence type="ECO:0000256" key="1">
    <source>
        <dbReference type="ARBA" id="ARBA00004123"/>
    </source>
</evidence>
<evidence type="ECO:0000313" key="37">
    <source>
        <dbReference type="EMBL" id="KAJ8374469.1"/>
    </source>
</evidence>
<dbReference type="SMART" id="SM00248">
    <property type="entry name" value="ANK"/>
    <property type="match status" value="6"/>
</dbReference>
<dbReference type="Pfam" id="PF07684">
    <property type="entry name" value="NODP"/>
    <property type="match status" value="1"/>
</dbReference>
<evidence type="ECO:0000259" key="33">
    <source>
        <dbReference type="PROSITE" id="PS50258"/>
    </source>
</evidence>
<dbReference type="GO" id="GO:0005509">
    <property type="term" value="F:calcium ion binding"/>
    <property type="evidence" value="ECO:0007669"/>
    <property type="project" value="InterPro"/>
</dbReference>
<evidence type="ECO:0000256" key="20">
    <source>
        <dbReference type="ARBA" id="ARBA00023136"/>
    </source>
</evidence>
<keyword evidence="20 31" id="KW-0472">Membrane</keyword>
<evidence type="ECO:0000256" key="6">
    <source>
        <dbReference type="ARBA" id="ARBA00022473"/>
    </source>
</evidence>
<dbReference type="CDD" id="cd00054">
    <property type="entry name" value="EGF_CA"/>
    <property type="match status" value="29"/>
</dbReference>
<feature type="disulfide bond" evidence="28">
    <location>
        <begin position="2242"/>
        <end position="2251"/>
    </location>
</feature>
<dbReference type="PRINTS" id="PR01983">
    <property type="entry name" value="NOTCH"/>
</dbReference>
<dbReference type="FunFam" id="2.10.25.10:FF:000136">
    <property type="entry name" value="Neurogenic locus notch 1"/>
    <property type="match status" value="1"/>
</dbReference>
<feature type="disulfide bond" evidence="28">
    <location>
        <begin position="1927"/>
        <end position="1936"/>
    </location>
</feature>
<dbReference type="PROSITE" id="PS51323">
    <property type="entry name" value="IGFBP_N_2"/>
    <property type="match status" value="1"/>
</dbReference>
<dbReference type="Gene3D" id="3.30.70.3310">
    <property type="match status" value="1"/>
</dbReference>
<dbReference type="FunFam" id="2.10.25.10:FF:000472">
    <property type="entry name" value="Uncharacterized protein, isoform A"/>
    <property type="match status" value="1"/>
</dbReference>
<feature type="domain" description="EGF-like" evidence="32">
    <location>
        <begin position="2177"/>
        <end position="2214"/>
    </location>
</feature>
<dbReference type="InterPro" id="IPR042855">
    <property type="entry name" value="V_SNARE_CC"/>
</dbReference>
<dbReference type="GO" id="GO:0045597">
    <property type="term" value="P:positive regulation of cell differentiation"/>
    <property type="evidence" value="ECO:0007669"/>
    <property type="project" value="UniProtKB-ARBA"/>
</dbReference>
<dbReference type="FunFam" id="2.10.25.10:FF:000391">
    <property type="entry name" value="Weary, isoform C"/>
    <property type="match status" value="1"/>
</dbReference>
<dbReference type="Pfam" id="PF06816">
    <property type="entry name" value="NOD"/>
    <property type="match status" value="1"/>
</dbReference>
<keyword evidence="12" id="KW-0677">Repeat</keyword>
<keyword evidence="15" id="KW-0653">Protein transport</keyword>
<dbReference type="InterPro" id="IPR002220">
    <property type="entry name" value="DapA-like"/>
</dbReference>
<feature type="domain" description="V-SNARE coiled-coil homology" evidence="35">
    <location>
        <begin position="723"/>
        <end position="783"/>
    </location>
</feature>
<feature type="disulfide bond" evidence="28">
    <location>
        <begin position="2117"/>
        <end position="2126"/>
    </location>
</feature>
<dbReference type="SUPFAM" id="SSF57196">
    <property type="entry name" value="EGF/Laminin"/>
    <property type="match status" value="15"/>
</dbReference>
<comment type="caution">
    <text evidence="37">The sequence shown here is derived from an EMBL/GenBank/DDBJ whole genome shotgun (WGS) entry which is preliminary data.</text>
</comment>
<dbReference type="GO" id="GO:0006915">
    <property type="term" value="P:apoptotic process"/>
    <property type="evidence" value="ECO:0007669"/>
    <property type="project" value="InterPro"/>
</dbReference>
<dbReference type="GO" id="GO:0005576">
    <property type="term" value="C:extracellular region"/>
    <property type="evidence" value="ECO:0007669"/>
    <property type="project" value="InterPro"/>
</dbReference>
<feature type="compositionally biased region" description="Low complexity" evidence="30">
    <location>
        <begin position="3244"/>
        <end position="3253"/>
    </location>
</feature>
<dbReference type="Gene3D" id="1.20.5.110">
    <property type="match status" value="1"/>
</dbReference>
<keyword evidence="11" id="KW-0732">Signal</keyword>
<evidence type="ECO:0000256" key="4">
    <source>
        <dbReference type="ARBA" id="ARBA00008025"/>
    </source>
</evidence>
<dbReference type="InterPro" id="IPR035993">
    <property type="entry name" value="Notch-like_dom_sf"/>
</dbReference>
<evidence type="ECO:0000256" key="5">
    <source>
        <dbReference type="ARBA" id="ARBA00011881"/>
    </source>
</evidence>
<feature type="disulfide bond" evidence="28">
    <location>
        <begin position="1510"/>
        <end position="1519"/>
    </location>
</feature>
<keyword evidence="18" id="KW-0805">Transcription regulation</keyword>
<reference evidence="37" key="1">
    <citation type="journal article" date="2023" name="Science">
        <title>Genome structures resolve the early diversification of teleost fishes.</title>
        <authorList>
            <person name="Parey E."/>
            <person name="Louis A."/>
            <person name="Montfort J."/>
            <person name="Bouchez O."/>
            <person name="Roques C."/>
            <person name="Iampietro C."/>
            <person name="Lluch J."/>
            <person name="Castinel A."/>
            <person name="Donnadieu C."/>
            <person name="Desvignes T."/>
            <person name="Floi Bucao C."/>
            <person name="Jouanno E."/>
            <person name="Wen M."/>
            <person name="Mejri S."/>
            <person name="Dirks R."/>
            <person name="Jansen H."/>
            <person name="Henkel C."/>
            <person name="Chen W.J."/>
            <person name="Zahm M."/>
            <person name="Cabau C."/>
            <person name="Klopp C."/>
            <person name="Thompson A.W."/>
            <person name="Robinson-Rechavi M."/>
            <person name="Braasch I."/>
            <person name="Lecointre G."/>
            <person name="Bobe J."/>
            <person name="Postlethwait J.H."/>
            <person name="Berthelot C."/>
            <person name="Roest Crollius H."/>
            <person name="Guiguen Y."/>
        </authorList>
    </citation>
    <scope>NUCLEOTIDE SEQUENCE</scope>
    <source>
        <strain evidence="37">WJC10195</strain>
    </source>
</reference>
<evidence type="ECO:0000256" key="28">
    <source>
        <dbReference type="PROSITE-ProRule" id="PRU00076"/>
    </source>
</evidence>
<keyword evidence="21 28" id="KW-1015">Disulfide bond</keyword>
<feature type="domain" description="EGF-like" evidence="32">
    <location>
        <begin position="1288"/>
        <end position="1325"/>
    </location>
</feature>
<dbReference type="GO" id="GO:0048646">
    <property type="term" value="P:anatomical structure formation involved in morphogenesis"/>
    <property type="evidence" value="ECO:0007669"/>
    <property type="project" value="UniProtKB-ARBA"/>
</dbReference>
<name>A0A9Q1G3Y6_SYNKA</name>
<keyword evidence="6" id="KW-0217">Developmental protein</keyword>
<dbReference type="PROSITE" id="PS50026">
    <property type="entry name" value="EGF_3"/>
    <property type="match status" value="33"/>
</dbReference>
<feature type="domain" description="EGF-like" evidence="32">
    <location>
        <begin position="1786"/>
        <end position="1821"/>
    </location>
</feature>
<feature type="disulfide bond" evidence="28">
    <location>
        <begin position="1965"/>
        <end position="1974"/>
    </location>
</feature>
<dbReference type="InterPro" id="IPR010908">
    <property type="entry name" value="Longin_dom"/>
</dbReference>
<evidence type="ECO:0000256" key="8">
    <source>
        <dbReference type="ARBA" id="ARBA00022536"/>
    </source>
</evidence>
<feature type="domain" description="EGF-like" evidence="32">
    <location>
        <begin position="2091"/>
        <end position="2127"/>
    </location>
</feature>
<keyword evidence="8 28" id="KW-0245">EGF-like domain</keyword>
<keyword evidence="15" id="KW-0813">Transport</keyword>
<feature type="repeat" description="ANK" evidence="27">
    <location>
        <begin position="3029"/>
        <end position="3061"/>
    </location>
</feature>
<dbReference type="InterPro" id="IPR000800">
    <property type="entry name" value="Notch_dom"/>
</dbReference>
<dbReference type="InterPro" id="IPR036770">
    <property type="entry name" value="Ankyrin_rpt-contain_sf"/>
</dbReference>
<feature type="domain" description="EGF-like" evidence="32">
    <location>
        <begin position="2292"/>
        <end position="2334"/>
    </location>
</feature>
<feature type="disulfide bond" evidence="28">
    <location>
        <begin position="2364"/>
        <end position="2373"/>
    </location>
</feature>
<feature type="disulfide bond" evidence="28">
    <location>
        <begin position="2405"/>
        <end position="2414"/>
    </location>
</feature>
<dbReference type="FunFam" id="2.10.25.10:FF:000092">
    <property type="entry name" value="Neurogenic locus notch protein 1"/>
    <property type="match status" value="1"/>
</dbReference>
<dbReference type="PROSITE" id="PS50088">
    <property type="entry name" value="ANK_REPEAT"/>
    <property type="match status" value="4"/>
</dbReference>
<dbReference type="PROSITE" id="PS50892">
    <property type="entry name" value="V_SNARE"/>
    <property type="match status" value="1"/>
</dbReference>
<dbReference type="Pfam" id="PF00066">
    <property type="entry name" value="Notch"/>
    <property type="match status" value="2"/>
</dbReference>
<evidence type="ECO:0000256" key="30">
    <source>
        <dbReference type="SAM" id="MobiDB-lite"/>
    </source>
</evidence>
<dbReference type="GO" id="GO:0005886">
    <property type="term" value="C:plasma membrane"/>
    <property type="evidence" value="ECO:0007669"/>
    <property type="project" value="UniProtKB-SubCell"/>
</dbReference>
<evidence type="ECO:0000256" key="22">
    <source>
        <dbReference type="ARBA" id="ARBA00023159"/>
    </source>
</evidence>
<dbReference type="InterPro" id="IPR010660">
    <property type="entry name" value="Notch_NOD_dom"/>
</dbReference>
<feature type="disulfide bond" evidence="28">
    <location>
        <begin position="2280"/>
        <end position="2289"/>
    </location>
</feature>
<keyword evidence="22" id="KW-0010">Activator</keyword>
<feature type="domain" description="EGF-like" evidence="32">
    <location>
        <begin position="2376"/>
        <end position="2415"/>
    </location>
</feature>
<evidence type="ECO:0000259" key="32">
    <source>
        <dbReference type="PROSITE" id="PS50026"/>
    </source>
</evidence>
<gene>
    <name evidence="37" type="ORF">SKAU_G00050490</name>
</gene>
<dbReference type="SMART" id="SM00121">
    <property type="entry name" value="IB"/>
    <property type="match status" value="1"/>
</dbReference>
<evidence type="ECO:0000256" key="7">
    <source>
        <dbReference type="ARBA" id="ARBA00022475"/>
    </source>
</evidence>
<dbReference type="InterPro" id="IPR018097">
    <property type="entry name" value="EGF_Ca-bd_CS"/>
</dbReference>
<feature type="domain" description="EGF-like" evidence="32">
    <location>
        <begin position="1748"/>
        <end position="1784"/>
    </location>
</feature>
<keyword evidence="38" id="KW-1185">Reference proteome</keyword>
<feature type="domain" description="EGF-like" evidence="32">
    <location>
        <begin position="1673"/>
        <end position="1709"/>
    </location>
</feature>
<feature type="disulfide bond" evidence="28">
    <location>
        <begin position="1431"/>
        <end position="1440"/>
    </location>
</feature>
<evidence type="ECO:0000256" key="16">
    <source>
        <dbReference type="ARBA" id="ARBA00022976"/>
    </source>
</evidence>
<feature type="transmembrane region" description="Helical" evidence="31">
    <location>
        <begin position="2733"/>
        <end position="2755"/>
    </location>
</feature>
<feature type="domain" description="EGF-like" evidence="32">
    <location>
        <begin position="2053"/>
        <end position="2089"/>
    </location>
</feature>
<feature type="domain" description="EGF-like" evidence="32">
    <location>
        <begin position="1522"/>
        <end position="1558"/>
    </location>
</feature>
<evidence type="ECO:0000256" key="10">
    <source>
        <dbReference type="ARBA" id="ARBA00022692"/>
    </source>
</evidence>
<evidence type="ECO:0000256" key="31">
    <source>
        <dbReference type="SAM" id="Phobius"/>
    </source>
</evidence>
<dbReference type="FunFam" id="1.25.40.20:FF:000005">
    <property type="entry name" value="Neurogenic locus notch 1"/>
    <property type="match status" value="1"/>
</dbReference>
<dbReference type="FunFam" id="2.10.25.10:FF:000327">
    <property type="entry name" value="neurogenic locus notch homolog protein 4"/>
    <property type="match status" value="1"/>
</dbReference>
<dbReference type="Gene3D" id="1.25.40.20">
    <property type="entry name" value="Ankyrin repeat-containing domain"/>
    <property type="match status" value="1"/>
</dbReference>
<keyword evidence="10 31" id="KW-0812">Transmembrane</keyword>
<dbReference type="GO" id="GO:0048663">
    <property type="term" value="P:neuron fate commitment"/>
    <property type="evidence" value="ECO:0007669"/>
    <property type="project" value="UniProtKB-ARBA"/>
</dbReference>
<dbReference type="SUPFAM" id="SSF48403">
    <property type="entry name" value="Ankyrin repeat"/>
    <property type="match status" value="1"/>
</dbReference>
<dbReference type="FunFam" id="2.10.25.10:FF:000173">
    <property type="entry name" value="Neurogenic locus notch protein 2"/>
    <property type="match status" value="1"/>
</dbReference>
<feature type="disulfide bond" evidence="28">
    <location>
        <begin position="1661"/>
        <end position="1670"/>
    </location>
</feature>
<dbReference type="Gene3D" id="3.20.20.70">
    <property type="entry name" value="Aldolase class I"/>
    <property type="match status" value="1"/>
</dbReference>
<comment type="caution">
    <text evidence="28">Lacks conserved residue(s) required for the propagation of feature annotation.</text>
</comment>
<dbReference type="Gene3D" id="3.30.450.50">
    <property type="entry name" value="Longin domain"/>
    <property type="match status" value="1"/>
</dbReference>
<dbReference type="SUPFAM" id="SSF51569">
    <property type="entry name" value="Aldolase"/>
    <property type="match status" value="1"/>
</dbReference>
<feature type="disulfide bond" evidence="28">
    <location>
        <begin position="1548"/>
        <end position="1557"/>
    </location>
</feature>
<dbReference type="FunFam" id="2.10.25.10:FF:000279">
    <property type="entry name" value="Neurogenic locus notch 1"/>
    <property type="match status" value="2"/>
</dbReference>